<dbReference type="Proteomes" id="UP000243579">
    <property type="component" value="Unassembled WGS sequence"/>
</dbReference>
<dbReference type="InterPro" id="IPR036397">
    <property type="entry name" value="RNaseH_sf"/>
</dbReference>
<reference evidence="1 2" key="1">
    <citation type="journal article" date="2014" name="Genome Biol. Evol.">
        <title>The secreted proteins of Achlya hypogyna and Thraustotheca clavata identify the ancestral oomycete secretome and reveal gene acquisitions by horizontal gene transfer.</title>
        <authorList>
            <person name="Misner I."/>
            <person name="Blouin N."/>
            <person name="Leonard G."/>
            <person name="Richards T.A."/>
            <person name="Lane C.E."/>
        </authorList>
    </citation>
    <scope>NUCLEOTIDE SEQUENCE [LARGE SCALE GENOMIC DNA]</scope>
    <source>
        <strain evidence="1 2">ATCC 48635</strain>
    </source>
</reference>
<protein>
    <recommendedName>
        <fullName evidence="3">Tc1-like transposase DDE domain-containing protein</fullName>
    </recommendedName>
</protein>
<accession>A0A1V9Y984</accession>
<dbReference type="AlphaFoldDB" id="A0A1V9Y984"/>
<evidence type="ECO:0008006" key="3">
    <source>
        <dbReference type="Google" id="ProtNLM"/>
    </source>
</evidence>
<dbReference type="OrthoDB" id="78393at2759"/>
<comment type="caution">
    <text evidence="1">The sequence shown here is derived from an EMBL/GenBank/DDBJ whole genome shotgun (WGS) entry which is preliminary data.</text>
</comment>
<gene>
    <name evidence="1" type="ORF">ACHHYP_20807</name>
</gene>
<dbReference type="Gene3D" id="3.30.420.10">
    <property type="entry name" value="Ribonuclease H-like superfamily/Ribonuclease H"/>
    <property type="match status" value="1"/>
</dbReference>
<dbReference type="PANTHER" id="PTHR33939">
    <property type="entry name" value="PROTEIN CBG22215"/>
    <property type="match status" value="1"/>
</dbReference>
<evidence type="ECO:0000313" key="2">
    <source>
        <dbReference type="Proteomes" id="UP000243579"/>
    </source>
</evidence>
<organism evidence="1 2">
    <name type="scientific">Achlya hypogyna</name>
    <name type="common">Oomycete</name>
    <name type="synonym">Protoachlya hypogyna</name>
    <dbReference type="NCBI Taxonomy" id="1202772"/>
    <lineage>
        <taxon>Eukaryota</taxon>
        <taxon>Sar</taxon>
        <taxon>Stramenopiles</taxon>
        <taxon>Oomycota</taxon>
        <taxon>Saprolegniomycetes</taxon>
        <taxon>Saprolegniales</taxon>
        <taxon>Achlyaceae</taxon>
        <taxon>Achlya</taxon>
    </lineage>
</organism>
<evidence type="ECO:0000313" key="1">
    <source>
        <dbReference type="EMBL" id="OQR82254.1"/>
    </source>
</evidence>
<dbReference type="PANTHER" id="PTHR33939:SF1">
    <property type="entry name" value="DUF4371 DOMAIN-CONTAINING PROTEIN"/>
    <property type="match status" value="1"/>
</dbReference>
<proteinExistence type="predicted"/>
<keyword evidence="2" id="KW-1185">Reference proteome</keyword>
<sequence length="154" mass="16864">MLYLDESFIHHHFIEALAKGNSLIVLGNGSFHKGLPSDMPKGNWSKAALQEACNRFGIVMNSGNYKREILVTLIADVTTHVAPVIVSMAAACSHQILFTPPYHASLQPIELLSAYLKGKGSRQYTVDTSFAVVRARLDAAFDEILSEGSYKSPQ</sequence>
<dbReference type="GO" id="GO:0003676">
    <property type="term" value="F:nucleic acid binding"/>
    <property type="evidence" value="ECO:0007669"/>
    <property type="project" value="InterPro"/>
</dbReference>
<dbReference type="EMBL" id="JNBR01002536">
    <property type="protein sequence ID" value="OQR82254.1"/>
    <property type="molecule type" value="Genomic_DNA"/>
</dbReference>
<name>A0A1V9Y984_ACHHY</name>